<sequence length="111" mass="13232">MDEENPKNEKETSQKKTEKPNDQSDQNKSIYRLGFQILKNLTHNARLNSGNYYSRIKSQRSNTTYLYEEEDKDLNKYTNLRSSLKEHKRRHDDRVDKISSETSEEKSAEKM</sequence>
<organism evidence="2 3">
    <name type="scientific">Mikania micrantha</name>
    <name type="common">bitter vine</name>
    <dbReference type="NCBI Taxonomy" id="192012"/>
    <lineage>
        <taxon>Eukaryota</taxon>
        <taxon>Viridiplantae</taxon>
        <taxon>Streptophyta</taxon>
        <taxon>Embryophyta</taxon>
        <taxon>Tracheophyta</taxon>
        <taxon>Spermatophyta</taxon>
        <taxon>Magnoliopsida</taxon>
        <taxon>eudicotyledons</taxon>
        <taxon>Gunneridae</taxon>
        <taxon>Pentapetalae</taxon>
        <taxon>asterids</taxon>
        <taxon>campanulids</taxon>
        <taxon>Asterales</taxon>
        <taxon>Asteraceae</taxon>
        <taxon>Asteroideae</taxon>
        <taxon>Heliantheae alliance</taxon>
        <taxon>Eupatorieae</taxon>
        <taxon>Mikania</taxon>
    </lineage>
</organism>
<protein>
    <submittedName>
        <fullName evidence="2">Uncharacterized protein</fullName>
    </submittedName>
</protein>
<evidence type="ECO:0000313" key="3">
    <source>
        <dbReference type="Proteomes" id="UP000326396"/>
    </source>
</evidence>
<evidence type="ECO:0000313" key="2">
    <source>
        <dbReference type="EMBL" id="KAD0877852.1"/>
    </source>
</evidence>
<dbReference type="EMBL" id="SZYD01001305">
    <property type="protein sequence ID" value="KAD0877852.1"/>
    <property type="molecule type" value="Genomic_DNA"/>
</dbReference>
<reference evidence="2 3" key="1">
    <citation type="submission" date="2019-05" db="EMBL/GenBank/DDBJ databases">
        <title>Mikania micrantha, genome provides insights into the molecular mechanism of rapid growth.</title>
        <authorList>
            <person name="Liu B."/>
        </authorList>
    </citation>
    <scope>NUCLEOTIDE SEQUENCE [LARGE SCALE GENOMIC DNA]</scope>
    <source>
        <strain evidence="2">NLD-2019</strain>
        <tissue evidence="2">Leaf</tissue>
    </source>
</reference>
<feature type="compositionally biased region" description="Basic and acidic residues" evidence="1">
    <location>
        <begin position="1"/>
        <end position="22"/>
    </location>
</feature>
<dbReference type="AlphaFoldDB" id="A0A5N6LEG7"/>
<gene>
    <name evidence="2" type="ORF">E3N88_43595</name>
</gene>
<keyword evidence="3" id="KW-1185">Reference proteome</keyword>
<dbReference type="Proteomes" id="UP000326396">
    <property type="component" value="Unassembled WGS sequence"/>
</dbReference>
<name>A0A5N6LEG7_9ASTR</name>
<proteinExistence type="predicted"/>
<accession>A0A5N6LEG7</accession>
<comment type="caution">
    <text evidence="2">The sequence shown here is derived from an EMBL/GenBank/DDBJ whole genome shotgun (WGS) entry which is preliminary data.</text>
</comment>
<evidence type="ECO:0000256" key="1">
    <source>
        <dbReference type="SAM" id="MobiDB-lite"/>
    </source>
</evidence>
<feature type="region of interest" description="Disordered" evidence="1">
    <location>
        <begin position="1"/>
        <end position="28"/>
    </location>
</feature>
<feature type="region of interest" description="Disordered" evidence="1">
    <location>
        <begin position="82"/>
        <end position="111"/>
    </location>
</feature>
<feature type="compositionally biased region" description="Basic and acidic residues" evidence="1">
    <location>
        <begin position="92"/>
        <end position="111"/>
    </location>
</feature>